<dbReference type="PANTHER" id="PTHR24346">
    <property type="entry name" value="MAP/MICROTUBULE AFFINITY-REGULATING KINASE"/>
    <property type="match status" value="1"/>
</dbReference>
<name>A0A1A6H6P7_NEOLE</name>
<evidence type="ECO:0000256" key="1">
    <source>
        <dbReference type="ARBA" id="ARBA00012513"/>
    </source>
</evidence>
<dbReference type="AlphaFoldDB" id="A0A1A6H6P7"/>
<evidence type="ECO:0000313" key="10">
    <source>
        <dbReference type="Proteomes" id="UP000092124"/>
    </source>
</evidence>
<evidence type="ECO:0000256" key="5">
    <source>
        <dbReference type="ARBA" id="ARBA00022777"/>
    </source>
</evidence>
<dbReference type="GO" id="GO:0005524">
    <property type="term" value="F:ATP binding"/>
    <property type="evidence" value="ECO:0007669"/>
    <property type="project" value="UniProtKB-KW"/>
</dbReference>
<dbReference type="GO" id="GO:0005634">
    <property type="term" value="C:nucleus"/>
    <property type="evidence" value="ECO:0007669"/>
    <property type="project" value="TreeGrafter"/>
</dbReference>
<accession>A0A1A6H6P7</accession>
<dbReference type="GO" id="GO:0045719">
    <property type="term" value="P:negative regulation of glycogen biosynthetic process"/>
    <property type="evidence" value="ECO:0007669"/>
    <property type="project" value="TreeGrafter"/>
</dbReference>
<evidence type="ECO:0000256" key="7">
    <source>
        <dbReference type="SAM" id="MobiDB-lite"/>
    </source>
</evidence>
<organism evidence="9 10">
    <name type="scientific">Neotoma lepida</name>
    <name type="common">Desert woodrat</name>
    <dbReference type="NCBI Taxonomy" id="56216"/>
    <lineage>
        <taxon>Eukaryota</taxon>
        <taxon>Metazoa</taxon>
        <taxon>Chordata</taxon>
        <taxon>Craniata</taxon>
        <taxon>Vertebrata</taxon>
        <taxon>Euteleostomi</taxon>
        <taxon>Mammalia</taxon>
        <taxon>Eutheria</taxon>
        <taxon>Euarchontoglires</taxon>
        <taxon>Glires</taxon>
        <taxon>Rodentia</taxon>
        <taxon>Myomorpha</taxon>
        <taxon>Muroidea</taxon>
        <taxon>Cricetidae</taxon>
        <taxon>Neotominae</taxon>
        <taxon>Neotoma</taxon>
    </lineage>
</organism>
<dbReference type="GO" id="GO:0004674">
    <property type="term" value="F:protein serine/threonine kinase activity"/>
    <property type="evidence" value="ECO:0007669"/>
    <property type="project" value="UniProtKB-KW"/>
</dbReference>
<gene>
    <name evidence="9" type="ORF">A6R68_15946</name>
</gene>
<proteinExistence type="predicted"/>
<keyword evidence="2" id="KW-0723">Serine/threonine-protein kinase</keyword>
<protein>
    <recommendedName>
        <fullName evidence="1">non-specific serine/threonine protein kinase</fullName>
        <ecNumber evidence="1">2.7.11.1</ecNumber>
    </recommendedName>
</protein>
<dbReference type="Proteomes" id="UP000092124">
    <property type="component" value="Unassembled WGS sequence"/>
</dbReference>
<dbReference type="EMBL" id="LZPO01045646">
    <property type="protein sequence ID" value="OBS73515.1"/>
    <property type="molecule type" value="Genomic_DNA"/>
</dbReference>
<dbReference type="PROSITE" id="PS50011">
    <property type="entry name" value="PROTEIN_KINASE_DOM"/>
    <property type="match status" value="1"/>
</dbReference>
<dbReference type="Gene3D" id="1.10.510.10">
    <property type="entry name" value="Transferase(Phosphotransferase) domain 1"/>
    <property type="match status" value="1"/>
</dbReference>
<comment type="caution">
    <text evidence="9">The sequence shown here is derived from an EMBL/GenBank/DDBJ whole genome shotgun (WGS) entry which is preliminary data.</text>
</comment>
<dbReference type="GO" id="GO:0035556">
    <property type="term" value="P:intracellular signal transduction"/>
    <property type="evidence" value="ECO:0007669"/>
    <property type="project" value="TreeGrafter"/>
</dbReference>
<feature type="domain" description="Protein kinase" evidence="8">
    <location>
        <begin position="1"/>
        <end position="69"/>
    </location>
</feature>
<dbReference type="InterPro" id="IPR000719">
    <property type="entry name" value="Prot_kinase_dom"/>
</dbReference>
<dbReference type="Gene3D" id="1.10.8.10">
    <property type="entry name" value="DNA helicase RuvA subunit, C-terminal domain"/>
    <property type="match status" value="1"/>
</dbReference>
<sequence length="292" mass="32885">MGVVLYTMVTACFPFKAKTFSDMKEEMLNPKYYIPPTLSKNIVNLIVQLFTMMPEQRPKISDIRQHQCLKDRKGFWKHPPSSEIYCAIPNPSIVVAMWGMGYDPKDIGDCICEKKFNNIMATYLILKHKSAQDHINYAVKSMQACVTMSPADALTFLSPQRRLSEPTLHTFALLAEHQVHDEKRSWKKGSRSLSMPATLCFQQKGNNPPHPAPKCAPKGTYLAKTKNNSEGVPPEAVTAPSASNRSQGWKRVKKRIGNWVRLLCCCLPASRKKHVSQKEVALLEVESSAVTH</sequence>
<reference evidence="9 10" key="1">
    <citation type="submission" date="2016-06" db="EMBL/GenBank/DDBJ databases">
        <title>The Draft Genome Sequence and Annotation of the Desert Woodrat Neotoma lepida.</title>
        <authorList>
            <person name="Campbell M."/>
            <person name="Oakeson K.F."/>
            <person name="Yandell M."/>
            <person name="Halpert J.R."/>
            <person name="Dearing D."/>
        </authorList>
    </citation>
    <scope>NUCLEOTIDE SEQUENCE [LARGE SCALE GENOMIC DNA]</scope>
    <source>
        <strain evidence="9">417</strain>
        <tissue evidence="9">Liver</tissue>
    </source>
</reference>
<evidence type="ECO:0000313" key="9">
    <source>
        <dbReference type="EMBL" id="OBS73515.1"/>
    </source>
</evidence>
<evidence type="ECO:0000256" key="3">
    <source>
        <dbReference type="ARBA" id="ARBA00022679"/>
    </source>
</evidence>
<dbReference type="InterPro" id="IPR011009">
    <property type="entry name" value="Kinase-like_dom_sf"/>
</dbReference>
<evidence type="ECO:0000256" key="6">
    <source>
        <dbReference type="ARBA" id="ARBA00022840"/>
    </source>
</evidence>
<keyword evidence="3" id="KW-0808">Transferase</keyword>
<dbReference type="GO" id="GO:0005829">
    <property type="term" value="C:cytosol"/>
    <property type="evidence" value="ECO:0007669"/>
    <property type="project" value="TreeGrafter"/>
</dbReference>
<dbReference type="SUPFAM" id="SSF56112">
    <property type="entry name" value="Protein kinase-like (PK-like)"/>
    <property type="match status" value="1"/>
</dbReference>
<dbReference type="OrthoDB" id="193931at2759"/>
<dbReference type="STRING" id="56216.A0A1A6H6P7"/>
<dbReference type="EC" id="2.7.11.1" evidence="1"/>
<keyword evidence="4" id="KW-0547">Nucleotide-binding</keyword>
<keyword evidence="6" id="KW-0067">ATP-binding</keyword>
<keyword evidence="10" id="KW-1185">Reference proteome</keyword>
<feature type="non-terminal residue" evidence="9">
    <location>
        <position position="292"/>
    </location>
</feature>
<dbReference type="PANTHER" id="PTHR24346:SF85">
    <property type="entry name" value="RIKEN CDNA 1810024B03 GENE"/>
    <property type="match status" value="1"/>
</dbReference>
<evidence type="ECO:0000259" key="8">
    <source>
        <dbReference type="PROSITE" id="PS50011"/>
    </source>
</evidence>
<feature type="region of interest" description="Disordered" evidence="7">
    <location>
        <begin position="226"/>
        <end position="249"/>
    </location>
</feature>
<evidence type="ECO:0000256" key="4">
    <source>
        <dbReference type="ARBA" id="ARBA00022741"/>
    </source>
</evidence>
<evidence type="ECO:0000256" key="2">
    <source>
        <dbReference type="ARBA" id="ARBA00022527"/>
    </source>
</evidence>
<keyword evidence="5" id="KW-0418">Kinase</keyword>
<dbReference type="CDD" id="cd14337">
    <property type="entry name" value="UBA_MARK_Par1"/>
    <property type="match status" value="1"/>
</dbReference>